<feature type="transmembrane region" description="Helical" evidence="1">
    <location>
        <begin position="317"/>
        <end position="343"/>
    </location>
</feature>
<dbReference type="PANTHER" id="PTHR23071">
    <property type="entry name" value="PHOSPHATIDYLINOSITOL GLYCAN"/>
    <property type="match status" value="1"/>
</dbReference>
<dbReference type="GO" id="GO:0051377">
    <property type="term" value="F:mannose-ethanolamine phosphotransferase activity"/>
    <property type="evidence" value="ECO:0007669"/>
    <property type="project" value="TreeGrafter"/>
</dbReference>
<evidence type="ECO:0000313" key="3">
    <source>
        <dbReference type="Proteomes" id="UP000807504"/>
    </source>
</evidence>
<accession>A0A8T0ECU8</accession>
<feature type="transmembrane region" description="Helical" evidence="1">
    <location>
        <begin position="190"/>
        <end position="209"/>
    </location>
</feature>
<dbReference type="Proteomes" id="UP000807504">
    <property type="component" value="Unassembled WGS sequence"/>
</dbReference>
<feature type="transmembrane region" description="Helical" evidence="1">
    <location>
        <begin position="147"/>
        <end position="169"/>
    </location>
</feature>
<keyword evidence="2" id="KW-0808">Transferase</keyword>
<protein>
    <submittedName>
        <fullName evidence="2">GPI ethanolamine phosphate transferase 3 like protein</fullName>
    </submittedName>
</protein>
<evidence type="ECO:0000256" key="1">
    <source>
        <dbReference type="SAM" id="Phobius"/>
    </source>
</evidence>
<dbReference type="PANTHER" id="PTHR23071:SF1">
    <property type="entry name" value="GPI ETHANOLAMINE PHOSPHATE TRANSFERASE 3"/>
    <property type="match status" value="1"/>
</dbReference>
<keyword evidence="1" id="KW-1133">Transmembrane helix</keyword>
<name>A0A8T0ECU8_ARGBR</name>
<dbReference type="EMBL" id="JABXBU010002228">
    <property type="protein sequence ID" value="KAF8770579.1"/>
    <property type="molecule type" value="Genomic_DNA"/>
</dbReference>
<comment type="caution">
    <text evidence="2">The sequence shown here is derived from an EMBL/GenBank/DDBJ whole genome shotgun (WGS) entry which is preliminary data.</text>
</comment>
<dbReference type="Gene3D" id="3.40.720.10">
    <property type="entry name" value="Alkaline Phosphatase, subunit A"/>
    <property type="match status" value="1"/>
</dbReference>
<gene>
    <name evidence="2" type="ORF">HNY73_018088</name>
</gene>
<feature type="transmembrane region" description="Helical" evidence="1">
    <location>
        <begin position="363"/>
        <end position="381"/>
    </location>
</feature>
<sequence>MSEIPTVAQVDIVPTLSLLLGLPIPFSNLGKIITPLFVLNFKETCFDEITDSAIASALAGAENAFQVQKYLHAINEISNELSDSFMIKMEKRLKDATHMWKRITNNITENRNILSSISESYKTSEIIPALLFLGIMSYKYCIKSQTVSAVCVKYGIFFVCIMTSLRWWLNIVPSNIVDRILKGNEVILTRAALLTSIILFIGVVLFPILSERPWEVPSKEIYSSSFTSVLFILLQILFLVAGDALSPAVMLMSFSLLLFVILIQLSFDGTESHLWTDTIILSLLARHWFYATAHQPTFTSIQWDAAFLLNHKEIHSYTLSGALVVINTFSSFIFHALALSSILIMRDSFYITSHSILRLHMKYLLCFGVKLLGTVIASFILRRHLMFLVIILL</sequence>
<feature type="transmembrane region" description="Helical" evidence="1">
    <location>
        <begin position="221"/>
        <end position="241"/>
    </location>
</feature>
<reference evidence="2" key="2">
    <citation type="submission" date="2020-06" db="EMBL/GenBank/DDBJ databases">
        <authorList>
            <person name="Sheffer M."/>
        </authorList>
    </citation>
    <scope>NUCLEOTIDE SEQUENCE</scope>
</reference>
<organism evidence="2 3">
    <name type="scientific">Argiope bruennichi</name>
    <name type="common">Wasp spider</name>
    <name type="synonym">Aranea bruennichi</name>
    <dbReference type="NCBI Taxonomy" id="94029"/>
    <lineage>
        <taxon>Eukaryota</taxon>
        <taxon>Metazoa</taxon>
        <taxon>Ecdysozoa</taxon>
        <taxon>Arthropoda</taxon>
        <taxon>Chelicerata</taxon>
        <taxon>Arachnida</taxon>
        <taxon>Araneae</taxon>
        <taxon>Araneomorphae</taxon>
        <taxon>Entelegynae</taxon>
        <taxon>Araneoidea</taxon>
        <taxon>Araneidae</taxon>
        <taxon>Argiope</taxon>
    </lineage>
</organism>
<dbReference type="GO" id="GO:0005789">
    <property type="term" value="C:endoplasmic reticulum membrane"/>
    <property type="evidence" value="ECO:0007669"/>
    <property type="project" value="TreeGrafter"/>
</dbReference>
<proteinExistence type="predicted"/>
<keyword evidence="3" id="KW-1185">Reference proteome</keyword>
<feature type="transmembrane region" description="Helical" evidence="1">
    <location>
        <begin position="248"/>
        <end position="267"/>
    </location>
</feature>
<reference evidence="2" key="1">
    <citation type="journal article" date="2020" name="bioRxiv">
        <title>Chromosome-level reference genome of the European wasp spider Argiope bruennichi: a resource for studies on range expansion and evolutionary adaptation.</title>
        <authorList>
            <person name="Sheffer M.M."/>
            <person name="Hoppe A."/>
            <person name="Krehenwinkel H."/>
            <person name="Uhl G."/>
            <person name="Kuss A.W."/>
            <person name="Jensen L."/>
            <person name="Jensen C."/>
            <person name="Gillespie R.G."/>
            <person name="Hoff K.J."/>
            <person name="Prost S."/>
        </authorList>
    </citation>
    <scope>NUCLEOTIDE SEQUENCE</scope>
</reference>
<evidence type="ECO:0000313" key="2">
    <source>
        <dbReference type="EMBL" id="KAF8770579.1"/>
    </source>
</evidence>
<dbReference type="InterPro" id="IPR017850">
    <property type="entry name" value="Alkaline_phosphatase_core_sf"/>
</dbReference>
<dbReference type="InterPro" id="IPR039524">
    <property type="entry name" value="PIGO/GPI13"/>
</dbReference>
<keyword evidence="1" id="KW-0812">Transmembrane</keyword>
<dbReference type="GO" id="GO:0006506">
    <property type="term" value="P:GPI anchor biosynthetic process"/>
    <property type="evidence" value="ECO:0007669"/>
    <property type="project" value="InterPro"/>
</dbReference>
<keyword evidence="1" id="KW-0472">Membrane</keyword>
<dbReference type="AlphaFoldDB" id="A0A8T0ECU8"/>